<name>A0A7D9H7J5_PARCT</name>
<dbReference type="SUPFAM" id="SSF141072">
    <property type="entry name" value="CalX-like"/>
    <property type="match status" value="7"/>
</dbReference>
<dbReference type="InterPro" id="IPR038081">
    <property type="entry name" value="CalX-like_sf"/>
</dbReference>
<dbReference type="GO" id="GO:0007154">
    <property type="term" value="P:cell communication"/>
    <property type="evidence" value="ECO:0007669"/>
    <property type="project" value="InterPro"/>
</dbReference>
<dbReference type="SMART" id="SM00237">
    <property type="entry name" value="Calx_beta"/>
    <property type="match status" value="5"/>
</dbReference>
<keyword evidence="1" id="KW-0732">Signal</keyword>
<dbReference type="OrthoDB" id="430044at2759"/>
<evidence type="ECO:0000256" key="3">
    <source>
        <dbReference type="ARBA" id="ARBA00022837"/>
    </source>
</evidence>
<protein>
    <submittedName>
        <fullName evidence="5">Partial</fullName>
    </submittedName>
</protein>
<evidence type="ECO:0000256" key="2">
    <source>
        <dbReference type="ARBA" id="ARBA00022737"/>
    </source>
</evidence>
<sequence>MVITLLKSRNPPKTRQYLTHLFCLADLTMTPNLVIWSFLVSLAFTPAPVFPATFTTIRVPLSIAPIVSIPRPDSLDEEVINNSELYARATIYDNFNASVIHDLDGVLNTSISSVISNILLLKERGLLQVDMLTAFNCTTWCLDLPISEIARVTGKTMENLKGNPDPVTVLEMHDAIIETLEDVYCFDMVLIEKSLNMFSKFLLESQWALFAAQIVIQAVQCRANILGVNATELAELLRTDLATLYGYTLDNLNKTFFQNFLQLQVRKNLFETRTLDDAYAIAELTEAQGEGKTMLFFAGARTSSINFNLRDLEILYDWQKPQLFAIENIPLSSYLSQCSVKTSNSLLAVSKLLFGQGATEPTCNVAYVLSRSLNEVEAKFNALTAVETQNSLYIFMTATSISSWFVMDDILQLVINEGIWVEIPSASHVASAASQNTSFIKTCSLPEVIASLKNSNVTGTLGPLLEINNPTFRNLLLTTYGYSYNELISLTRAPLSQLSNLSVVELHAIILGALVDRYSISNLSLLLDAPGVVDMHVLSTLPSFEWSRAVIAVIQASFAHAADALSLNLAAGSRIVVTNQADGNPTILVNPSRVYFSPRVNTSTLATCLLGRNETDIYAMPLPEYHTLFIINIIPIVEGKIIIETTALEDLLAENNLVLRQIWNRTVAEVVSQYTGLTAQQLRCLYGWNQFFLDFINEITWGNVSAFRLCGAYEKLALHRILVQLLTAPTVNCFTTISLSSSSYGVGESDGIVTIFVQLVSVLDPKVEDNIQVSLSTSSISATGGTDFQQIPNTIVTFQAGETGQKTVTINILDDKIAENDEQFLVLITSSDSDTIILTSTATITILDNDFVSLSWQVPDNSVAENLGLFTFSLILNGEIEKNISVSIAVNDLTTNSTDYSLLTTAVTFTPCNVSSTKSVHLLITNDQIVEPAESLALTPSTTDASVNTTSTVILTIQDDDKAQVEHVNTTYSFPEDIGTAVLGVRLVNLAGPLQTDVNVSVVVIAVEQEPKEQFNNELTQASSLLTFFAGDVNNSVRNISIPIVDDSLFEVAKQFFVLLTPGFDDKVEVQQPTQVTVTILDNDPAQISFTSSSYNVTEGQTAAMMLEVTNGTLGSSVNVSVNTQDGSTAGKSDFTTTIPSVTFLAGETGPKVVSVVAVDDEIVEHSEYFTVSLSSNSGISLGPQASVFINDNDDVVVQFTNILSSVTEGSRFATVQLSATGERAINVTVNVSTQADSASPKVDYVTKTESVTFQPSEIFKIVEFTIINDQRIEEGESFKVILNAVSSQVTLGAINEHTVQIIDDDFATVQFTSSVFSGNETFGSADIWVMLTGDLEDPTSVNVSTQQDTAAAGVDYTSLTNSVLTFTPGGTTLQHITVNIIDDDLIEGTEWFTASLSTTSPLTKIGNINETIVRITDNDVASLGFSNVLDFQVNEGNVVLLTVQLTGVAQGPTSVMATVTISLESASNKDVNVTSSIDLNFSSFNAEESIAISTVEDLLIESDEVFRVNISTSSSNVEINGGITTVTILDNDSKCMCSTWS</sequence>
<organism evidence="5 6">
    <name type="scientific">Paramuricea clavata</name>
    <name type="common">Red gorgonian</name>
    <name type="synonym">Violescent sea-whip</name>
    <dbReference type="NCBI Taxonomy" id="317549"/>
    <lineage>
        <taxon>Eukaryota</taxon>
        <taxon>Metazoa</taxon>
        <taxon>Cnidaria</taxon>
        <taxon>Anthozoa</taxon>
        <taxon>Octocorallia</taxon>
        <taxon>Malacalcyonacea</taxon>
        <taxon>Plexauridae</taxon>
        <taxon>Paramuricea</taxon>
    </lineage>
</organism>
<keyword evidence="3" id="KW-0106">Calcium</keyword>
<dbReference type="Gene3D" id="2.60.40.2030">
    <property type="match status" value="7"/>
</dbReference>
<dbReference type="PANTHER" id="PTHR11878:SF65">
    <property type="entry name" value="NA_CA-EXCHANGE PROTEIN, ISOFORM G"/>
    <property type="match status" value="1"/>
</dbReference>
<keyword evidence="6" id="KW-1185">Reference proteome</keyword>
<evidence type="ECO:0000256" key="1">
    <source>
        <dbReference type="ARBA" id="ARBA00022729"/>
    </source>
</evidence>
<reference evidence="5" key="1">
    <citation type="submission" date="2020-04" db="EMBL/GenBank/DDBJ databases">
        <authorList>
            <person name="Alioto T."/>
            <person name="Alioto T."/>
            <person name="Gomez Garrido J."/>
        </authorList>
    </citation>
    <scope>NUCLEOTIDE SEQUENCE</scope>
    <source>
        <strain evidence="5">A484AB</strain>
    </source>
</reference>
<dbReference type="PANTHER" id="PTHR11878">
    <property type="entry name" value="SODIUM/CALCIUM EXCHANGER"/>
    <property type="match status" value="1"/>
</dbReference>
<proteinExistence type="predicted"/>
<dbReference type="InterPro" id="IPR003644">
    <property type="entry name" value="Calx_beta"/>
</dbReference>
<gene>
    <name evidence="5" type="ORF">PACLA_8A073174</name>
</gene>
<dbReference type="EMBL" id="CACRXK020000049">
    <property type="protein sequence ID" value="CAB3977461.1"/>
    <property type="molecule type" value="Genomic_DNA"/>
</dbReference>
<keyword evidence="2" id="KW-0677">Repeat</keyword>
<dbReference type="Pfam" id="PF03160">
    <property type="entry name" value="Calx-beta"/>
    <property type="match status" value="3"/>
</dbReference>
<dbReference type="InterPro" id="IPR051171">
    <property type="entry name" value="CaCA"/>
</dbReference>
<dbReference type="GO" id="GO:0016020">
    <property type="term" value="C:membrane"/>
    <property type="evidence" value="ECO:0007669"/>
    <property type="project" value="InterPro"/>
</dbReference>
<evidence type="ECO:0000256" key="4">
    <source>
        <dbReference type="ARBA" id="ARBA00023065"/>
    </source>
</evidence>
<keyword evidence="4" id="KW-0813">Transport</keyword>
<evidence type="ECO:0000313" key="5">
    <source>
        <dbReference type="EMBL" id="CAB3977461.1"/>
    </source>
</evidence>
<accession>A0A7D9H7J5</accession>
<dbReference type="GO" id="GO:0030001">
    <property type="term" value="P:metal ion transport"/>
    <property type="evidence" value="ECO:0007669"/>
    <property type="project" value="TreeGrafter"/>
</dbReference>
<comment type="caution">
    <text evidence="5">The sequence shown here is derived from an EMBL/GenBank/DDBJ whole genome shotgun (WGS) entry which is preliminary data.</text>
</comment>
<dbReference type="Proteomes" id="UP001152795">
    <property type="component" value="Unassembled WGS sequence"/>
</dbReference>
<keyword evidence="4" id="KW-0406">Ion transport</keyword>
<evidence type="ECO:0000313" key="6">
    <source>
        <dbReference type="Proteomes" id="UP001152795"/>
    </source>
</evidence>